<sequence length="86" mass="9833">MTIRIENPEAEALLVDLERATGRDRADLIVELLRRERDRLAPGRERMPVDAKESARLLRESVQARVLIDSRPLDEVLAYDENGLPV</sequence>
<reference evidence="1" key="2">
    <citation type="submission" date="2021-08" db="EMBL/GenBank/DDBJ databases">
        <authorList>
            <person name="Tani A."/>
            <person name="Ola A."/>
            <person name="Ogura Y."/>
            <person name="Katsura K."/>
            <person name="Hayashi T."/>
        </authorList>
    </citation>
    <scope>NUCLEOTIDE SEQUENCE</scope>
    <source>
        <strain evidence="1">NBRC 15689</strain>
    </source>
</reference>
<dbReference type="Pfam" id="PF07704">
    <property type="entry name" value="PSK_trans_fac"/>
    <property type="match status" value="1"/>
</dbReference>
<accession>A0ABQ4TDE6</accession>
<reference evidence="1" key="1">
    <citation type="journal article" date="2021" name="Front. Microbiol.">
        <title>Comprehensive Comparative Genomics and Phenotyping of Methylobacterium Species.</title>
        <authorList>
            <person name="Alessa O."/>
            <person name="Ogura Y."/>
            <person name="Fujitani Y."/>
            <person name="Takami H."/>
            <person name="Hayashi T."/>
            <person name="Sahin N."/>
            <person name="Tani A."/>
        </authorList>
    </citation>
    <scope>NUCLEOTIDE SEQUENCE</scope>
    <source>
        <strain evidence="1">NBRC 15689</strain>
    </source>
</reference>
<keyword evidence="2" id="KW-1185">Reference proteome</keyword>
<dbReference type="RefSeq" id="WP_238314568.1">
    <property type="nucleotide sequence ID" value="NZ_BPQV01000017.1"/>
</dbReference>
<dbReference type="EMBL" id="BPQV01000017">
    <property type="protein sequence ID" value="GJE29613.1"/>
    <property type="molecule type" value="Genomic_DNA"/>
</dbReference>
<evidence type="ECO:0000313" key="1">
    <source>
        <dbReference type="EMBL" id="GJE29613.1"/>
    </source>
</evidence>
<organism evidence="1 2">
    <name type="scientific">Methylobacterium organophilum</name>
    <dbReference type="NCBI Taxonomy" id="410"/>
    <lineage>
        <taxon>Bacteria</taxon>
        <taxon>Pseudomonadati</taxon>
        <taxon>Pseudomonadota</taxon>
        <taxon>Alphaproteobacteria</taxon>
        <taxon>Hyphomicrobiales</taxon>
        <taxon>Methylobacteriaceae</taxon>
        <taxon>Methylobacterium</taxon>
    </lineage>
</organism>
<name>A0ABQ4TDE6_METOR</name>
<proteinExistence type="predicted"/>
<evidence type="ECO:0000313" key="2">
    <source>
        <dbReference type="Proteomes" id="UP001055156"/>
    </source>
</evidence>
<evidence type="ECO:0008006" key="3">
    <source>
        <dbReference type="Google" id="ProtNLM"/>
    </source>
</evidence>
<dbReference type="Proteomes" id="UP001055156">
    <property type="component" value="Unassembled WGS sequence"/>
</dbReference>
<gene>
    <name evidence="1" type="ORF">LKMONMHP_4495</name>
</gene>
<dbReference type="InterPro" id="IPR011660">
    <property type="entry name" value="VapB-like"/>
</dbReference>
<protein>
    <recommendedName>
        <fullName evidence="3">Ribbon-helix-helix protein CopG domain-containing protein</fullName>
    </recommendedName>
</protein>
<comment type="caution">
    <text evidence="1">The sequence shown here is derived from an EMBL/GenBank/DDBJ whole genome shotgun (WGS) entry which is preliminary data.</text>
</comment>